<keyword evidence="2" id="KW-1185">Reference proteome</keyword>
<dbReference type="SUPFAM" id="SSF52047">
    <property type="entry name" value="RNI-like"/>
    <property type="match status" value="1"/>
</dbReference>
<dbReference type="Gene3D" id="3.80.10.10">
    <property type="entry name" value="Ribonuclease Inhibitor"/>
    <property type="match status" value="1"/>
</dbReference>
<evidence type="ECO:0008006" key="3">
    <source>
        <dbReference type="Google" id="ProtNLM"/>
    </source>
</evidence>
<name>A0A409VGC7_9AGAR</name>
<sequence>MSLLQGRLNFDVLTNVITLLQEEKEEGSSSSTTYKLACSALFALARTCEELKDPSLKALWRRQDRILPVLKLIPRFTQDTSDLNNGRNYWFLDGFISKTDWQRFDVYARLIEEIHFHPRDQSFGLNAEKIHDSVYVYILSCRESVLFPRLSKVFTEVGTILHLFCSPALRYVSVTASRYDGNRADPLVSNYVNRICAMSPNIQSVALNSVMVHTSALQRLLATSGIRSLQFHLSPDNFHTQFLEALDMVPTLHNLESLAIFCLNRSADDVFPDNVPMNHVQKLKAPNLRDLHIRGTLESIAWLCESIEGTSLRAFKASLLSGPVLRTQSRLYERIWKRICHLSCNQLEEIYFQTGHHQGGMAFEPMTADDLLPLYRLQNLVVFSFEYFTPFVLANGDLELMARSWPYLQILDIPLPIALSSTKLTAQGIKTLAELCPYLERLDLTFDATDPSTIPRVELEGRRLIASSTQSRLWRLNVNDSHVNEACIEPLAVLLKQLFPNIQAMVFGFSLAIQFWSRVRNRVMDFD</sequence>
<evidence type="ECO:0000313" key="2">
    <source>
        <dbReference type="Proteomes" id="UP000284842"/>
    </source>
</evidence>
<proteinExistence type="predicted"/>
<dbReference type="AlphaFoldDB" id="A0A409VGC7"/>
<comment type="caution">
    <text evidence="1">The sequence shown here is derived from an EMBL/GenBank/DDBJ whole genome shotgun (WGS) entry which is preliminary data.</text>
</comment>
<evidence type="ECO:0000313" key="1">
    <source>
        <dbReference type="EMBL" id="PPQ65322.1"/>
    </source>
</evidence>
<accession>A0A409VGC7</accession>
<protein>
    <recommendedName>
        <fullName evidence="3">F-box domain-containing protein</fullName>
    </recommendedName>
</protein>
<dbReference type="InParanoid" id="A0A409VGC7"/>
<organism evidence="1 2">
    <name type="scientific">Panaeolus cyanescens</name>
    <dbReference type="NCBI Taxonomy" id="181874"/>
    <lineage>
        <taxon>Eukaryota</taxon>
        <taxon>Fungi</taxon>
        <taxon>Dikarya</taxon>
        <taxon>Basidiomycota</taxon>
        <taxon>Agaricomycotina</taxon>
        <taxon>Agaricomycetes</taxon>
        <taxon>Agaricomycetidae</taxon>
        <taxon>Agaricales</taxon>
        <taxon>Agaricineae</taxon>
        <taxon>Galeropsidaceae</taxon>
        <taxon>Panaeolus</taxon>
    </lineage>
</organism>
<dbReference type="Proteomes" id="UP000284842">
    <property type="component" value="Unassembled WGS sequence"/>
</dbReference>
<reference evidence="1 2" key="1">
    <citation type="journal article" date="2018" name="Evol. Lett.">
        <title>Horizontal gene cluster transfer increased hallucinogenic mushroom diversity.</title>
        <authorList>
            <person name="Reynolds H.T."/>
            <person name="Vijayakumar V."/>
            <person name="Gluck-Thaler E."/>
            <person name="Korotkin H.B."/>
            <person name="Matheny P.B."/>
            <person name="Slot J.C."/>
        </authorList>
    </citation>
    <scope>NUCLEOTIDE SEQUENCE [LARGE SCALE GENOMIC DNA]</scope>
    <source>
        <strain evidence="1 2">2629</strain>
    </source>
</reference>
<dbReference type="InterPro" id="IPR032675">
    <property type="entry name" value="LRR_dom_sf"/>
</dbReference>
<gene>
    <name evidence="1" type="ORF">CVT24_011449</name>
</gene>
<dbReference type="EMBL" id="NHTK01006068">
    <property type="protein sequence ID" value="PPQ65322.1"/>
    <property type="molecule type" value="Genomic_DNA"/>
</dbReference>
<dbReference type="OrthoDB" id="3255541at2759"/>